<evidence type="ECO:0000313" key="3">
    <source>
        <dbReference type="Proteomes" id="UP000189796"/>
    </source>
</evidence>
<accession>A0A1M5U7M2</accession>
<gene>
    <name evidence="2" type="ORF">SAMN05443248_5318</name>
</gene>
<proteinExistence type="predicted"/>
<keyword evidence="1" id="KW-0732">Signal</keyword>
<dbReference type="EMBL" id="LT670817">
    <property type="protein sequence ID" value="SHH58964.1"/>
    <property type="molecule type" value="Genomic_DNA"/>
</dbReference>
<evidence type="ECO:0000313" key="2">
    <source>
        <dbReference type="EMBL" id="SHH58964.1"/>
    </source>
</evidence>
<sequence length="46" mass="4990">MTKSKLLGAAGILMAAITTPASAQEAMQEPGAYARHHPWAGDYRYR</sequence>
<feature type="signal peptide" evidence="1">
    <location>
        <begin position="1"/>
        <end position="23"/>
    </location>
</feature>
<feature type="chain" id="PRO_5012997101" evidence="1">
    <location>
        <begin position="24"/>
        <end position="46"/>
    </location>
</feature>
<protein>
    <submittedName>
        <fullName evidence="2">Uncharacterized protein</fullName>
    </submittedName>
</protein>
<dbReference type="Proteomes" id="UP000189796">
    <property type="component" value="Chromosome I"/>
</dbReference>
<evidence type="ECO:0000256" key="1">
    <source>
        <dbReference type="SAM" id="SignalP"/>
    </source>
</evidence>
<dbReference type="AlphaFoldDB" id="A0A1M5U7M2"/>
<dbReference type="RefSeq" id="WP_154072510.1">
    <property type="nucleotide sequence ID" value="NZ_LT670817.1"/>
</dbReference>
<name>A0A1M5U7M2_9BRAD</name>
<organism evidence="2 3">
    <name type="scientific">Bradyrhizobium erythrophlei</name>
    <dbReference type="NCBI Taxonomy" id="1437360"/>
    <lineage>
        <taxon>Bacteria</taxon>
        <taxon>Pseudomonadati</taxon>
        <taxon>Pseudomonadota</taxon>
        <taxon>Alphaproteobacteria</taxon>
        <taxon>Hyphomicrobiales</taxon>
        <taxon>Nitrobacteraceae</taxon>
        <taxon>Bradyrhizobium</taxon>
    </lineage>
</organism>
<reference evidence="2 3" key="1">
    <citation type="submission" date="2016-11" db="EMBL/GenBank/DDBJ databases">
        <authorList>
            <person name="Jaros S."/>
            <person name="Januszkiewicz K."/>
            <person name="Wedrychowicz H."/>
        </authorList>
    </citation>
    <scope>NUCLEOTIDE SEQUENCE [LARGE SCALE GENOMIC DNA]</scope>
    <source>
        <strain evidence="2 3">GAS138</strain>
    </source>
</reference>